<keyword evidence="3 7" id="KW-1133">Transmembrane helix</keyword>
<evidence type="ECO:0000256" key="1">
    <source>
        <dbReference type="ARBA" id="ARBA00004127"/>
    </source>
</evidence>
<feature type="transmembrane region" description="Helical" evidence="7">
    <location>
        <begin position="49"/>
        <end position="74"/>
    </location>
</feature>
<evidence type="ECO:0000256" key="4">
    <source>
        <dbReference type="ARBA" id="ARBA00023002"/>
    </source>
</evidence>
<dbReference type="EMBL" id="JABTCG010000001">
    <property type="protein sequence ID" value="MBD0849205.1"/>
    <property type="molecule type" value="Genomic_DNA"/>
</dbReference>
<dbReference type="InterPro" id="IPR006694">
    <property type="entry name" value="Fatty_acid_hydroxylase"/>
</dbReference>
<keyword evidence="4" id="KW-0560">Oxidoreductase</keyword>
<dbReference type="RefSeq" id="WP_188312343.1">
    <property type="nucleotide sequence ID" value="NZ_JABTCG010000001.1"/>
</dbReference>
<protein>
    <submittedName>
        <fullName evidence="9">Sterol desaturase family protein</fullName>
    </submittedName>
</protein>
<dbReference type="PANTHER" id="PTHR21624:SF1">
    <property type="entry name" value="ALKYLGLYCEROL MONOOXYGENASE"/>
    <property type="match status" value="1"/>
</dbReference>
<proteinExistence type="predicted"/>
<sequence>MDTFIDFFANLTSLQKLIWIIGMMTIFWILEGAYPLRKFDYKKWEHAKANLILLITTIIINVFFGLATVGIFNWLEQSQFGLLNLVELPVWVEMLFAIMLLDFLAQYVVHYLLHKVKFMWRFHMVHHSDTHVDVTSGTRHHPIDFIMRETFALIAILIAGLPLAYYILYRILTILFTYFSHANIRLPIWLDKTISLVFISPNTHKFHHHFEMPWTDTNYGNIFSLWDRAFGTFIYDDPYDIVYGLDILDKEKSDDILYQLKVPFTYKKSNLDSFDISKD</sequence>
<dbReference type="InterPro" id="IPR051689">
    <property type="entry name" value="Sterol_desaturase/TMEM195"/>
</dbReference>
<keyword evidence="6 7" id="KW-0472">Membrane</keyword>
<feature type="domain" description="Fatty acid hydroxylase" evidence="8">
    <location>
        <begin position="96"/>
        <end position="232"/>
    </location>
</feature>
<keyword evidence="2 7" id="KW-0812">Transmembrane</keyword>
<gene>
    <name evidence="9" type="ORF">HPE63_00870</name>
</gene>
<name>A0ABR7V689_9FLAO</name>
<accession>A0ABR7V689</accession>
<organism evidence="9 10">
    <name type="scientific">Maribacter arenosus</name>
    <dbReference type="NCBI Taxonomy" id="1854708"/>
    <lineage>
        <taxon>Bacteria</taxon>
        <taxon>Pseudomonadati</taxon>
        <taxon>Bacteroidota</taxon>
        <taxon>Flavobacteriia</taxon>
        <taxon>Flavobacteriales</taxon>
        <taxon>Flavobacteriaceae</taxon>
        <taxon>Maribacter</taxon>
    </lineage>
</organism>
<dbReference type="PANTHER" id="PTHR21624">
    <property type="entry name" value="STEROL DESATURASE-RELATED PROTEIN"/>
    <property type="match status" value="1"/>
</dbReference>
<evidence type="ECO:0000256" key="2">
    <source>
        <dbReference type="ARBA" id="ARBA00022692"/>
    </source>
</evidence>
<evidence type="ECO:0000313" key="10">
    <source>
        <dbReference type="Proteomes" id="UP000598350"/>
    </source>
</evidence>
<keyword evidence="10" id="KW-1185">Reference proteome</keyword>
<evidence type="ECO:0000256" key="7">
    <source>
        <dbReference type="SAM" id="Phobius"/>
    </source>
</evidence>
<keyword evidence="5" id="KW-0443">Lipid metabolism</keyword>
<evidence type="ECO:0000259" key="8">
    <source>
        <dbReference type="Pfam" id="PF04116"/>
    </source>
</evidence>
<feature type="transmembrane region" description="Helical" evidence="7">
    <location>
        <begin position="94"/>
        <end position="113"/>
    </location>
</feature>
<feature type="transmembrane region" description="Helical" evidence="7">
    <location>
        <begin position="151"/>
        <end position="179"/>
    </location>
</feature>
<dbReference type="Pfam" id="PF04116">
    <property type="entry name" value="FA_hydroxylase"/>
    <property type="match status" value="1"/>
</dbReference>
<evidence type="ECO:0000256" key="6">
    <source>
        <dbReference type="ARBA" id="ARBA00023136"/>
    </source>
</evidence>
<comment type="subcellular location">
    <subcellularLocation>
        <location evidence="1">Endomembrane system</location>
        <topology evidence="1">Multi-pass membrane protein</topology>
    </subcellularLocation>
</comment>
<feature type="transmembrane region" description="Helical" evidence="7">
    <location>
        <begin position="17"/>
        <end position="37"/>
    </location>
</feature>
<evidence type="ECO:0000313" key="9">
    <source>
        <dbReference type="EMBL" id="MBD0849205.1"/>
    </source>
</evidence>
<reference evidence="9 10" key="1">
    <citation type="submission" date="2020-05" db="EMBL/GenBank/DDBJ databases">
        <title>The draft genome sequence of Maribacter arenosus CAU 1321.</title>
        <authorList>
            <person name="Mu L."/>
        </authorList>
    </citation>
    <scope>NUCLEOTIDE SEQUENCE [LARGE SCALE GENOMIC DNA]</scope>
    <source>
        <strain evidence="9 10">CAU 1321</strain>
    </source>
</reference>
<dbReference type="Proteomes" id="UP000598350">
    <property type="component" value="Unassembled WGS sequence"/>
</dbReference>
<evidence type="ECO:0000256" key="3">
    <source>
        <dbReference type="ARBA" id="ARBA00022989"/>
    </source>
</evidence>
<comment type="caution">
    <text evidence="9">The sequence shown here is derived from an EMBL/GenBank/DDBJ whole genome shotgun (WGS) entry which is preliminary data.</text>
</comment>
<evidence type="ECO:0000256" key="5">
    <source>
        <dbReference type="ARBA" id="ARBA00023098"/>
    </source>
</evidence>